<feature type="region of interest" description="Disordered" evidence="1">
    <location>
        <begin position="41"/>
        <end position="61"/>
    </location>
</feature>
<evidence type="ECO:0000313" key="3">
    <source>
        <dbReference type="Proteomes" id="UP000515153"/>
    </source>
</evidence>
<evidence type="ECO:0000256" key="1">
    <source>
        <dbReference type="SAM" id="MobiDB-lite"/>
    </source>
</evidence>
<reference evidence="4" key="3">
    <citation type="submission" date="2025-08" db="UniProtKB">
        <authorList>
            <consortium name="RefSeq"/>
        </authorList>
    </citation>
    <scope>IDENTIFICATION</scope>
    <source>
        <strain evidence="4">NI907</strain>
    </source>
</reference>
<keyword evidence="2" id="KW-0732">Signal</keyword>
<proteinExistence type="predicted"/>
<feature type="signal peptide" evidence="2">
    <location>
        <begin position="1"/>
        <end position="19"/>
    </location>
</feature>
<organism evidence="3 4">
    <name type="scientific">Pyricularia grisea</name>
    <name type="common">Crabgrass-specific blast fungus</name>
    <name type="synonym">Magnaporthe grisea</name>
    <dbReference type="NCBI Taxonomy" id="148305"/>
    <lineage>
        <taxon>Eukaryota</taxon>
        <taxon>Fungi</taxon>
        <taxon>Dikarya</taxon>
        <taxon>Ascomycota</taxon>
        <taxon>Pezizomycotina</taxon>
        <taxon>Sordariomycetes</taxon>
        <taxon>Sordariomycetidae</taxon>
        <taxon>Magnaporthales</taxon>
        <taxon>Pyriculariaceae</taxon>
        <taxon>Pyricularia</taxon>
    </lineage>
</organism>
<protein>
    <submittedName>
        <fullName evidence="4">Uncharacterized protein</fullName>
    </submittedName>
</protein>
<keyword evidence="3" id="KW-1185">Reference proteome</keyword>
<accession>A0A6P8B6U7</accession>
<gene>
    <name evidence="4" type="ORF">PgNI_06674</name>
</gene>
<dbReference type="KEGG" id="pgri:PgNI_06674"/>
<evidence type="ECO:0000313" key="4">
    <source>
        <dbReference type="RefSeq" id="XP_030982885.1"/>
    </source>
</evidence>
<reference evidence="3 4" key="1">
    <citation type="journal article" date="2019" name="Mol. Biol. Evol.">
        <title>Blast fungal genomes show frequent chromosomal changes, gene gains and losses, and effector gene turnover.</title>
        <authorList>
            <person name="Gomez Luciano L.B."/>
            <person name="Jason Tsai I."/>
            <person name="Chuma I."/>
            <person name="Tosa Y."/>
            <person name="Chen Y.H."/>
            <person name="Li J.Y."/>
            <person name="Li M.Y."/>
            <person name="Jade Lu M.Y."/>
            <person name="Nakayashiki H."/>
            <person name="Li W.H."/>
        </authorList>
    </citation>
    <scope>NUCLEOTIDE SEQUENCE [LARGE SCALE GENOMIC DNA]</scope>
    <source>
        <strain evidence="3 4">NI907</strain>
    </source>
</reference>
<sequence>MQLSSVFLALATVMSVTQAASLPLTEHASVGALVTRQVARSDGQSRVTRRQDNSAKKKNTGKACTVGKQKGICDNVGFCSVFTPPNINEPIKQIPFCQELA</sequence>
<dbReference type="Proteomes" id="UP000515153">
    <property type="component" value="Chromosome I"/>
</dbReference>
<dbReference type="RefSeq" id="XP_030982885.1">
    <property type="nucleotide sequence ID" value="XM_031126695.1"/>
</dbReference>
<name>A0A6P8B6U7_PYRGI</name>
<feature type="chain" id="PRO_5028043977" evidence="2">
    <location>
        <begin position="20"/>
        <end position="101"/>
    </location>
</feature>
<reference evidence="4" key="2">
    <citation type="submission" date="2019-10" db="EMBL/GenBank/DDBJ databases">
        <authorList>
            <consortium name="NCBI Genome Project"/>
        </authorList>
    </citation>
    <scope>NUCLEOTIDE SEQUENCE</scope>
    <source>
        <strain evidence="4">NI907</strain>
    </source>
</reference>
<evidence type="ECO:0000256" key="2">
    <source>
        <dbReference type="SAM" id="SignalP"/>
    </source>
</evidence>
<dbReference type="GeneID" id="41961604"/>
<dbReference type="AlphaFoldDB" id="A0A6P8B6U7"/>